<dbReference type="InterPro" id="IPR005793">
    <property type="entry name" value="Formyl_trans_C"/>
</dbReference>
<evidence type="ECO:0000313" key="9">
    <source>
        <dbReference type="Proteomes" id="UP001146505"/>
    </source>
</evidence>
<evidence type="ECO:0000313" key="8">
    <source>
        <dbReference type="EMBL" id="MCZ9304461.1"/>
    </source>
</evidence>
<comment type="function">
    <text evidence="5">Attaches a formyl group to the free amino group of methionyl-tRNA(fMet). The formyl group appears to play a dual role in the initiator identity of N-formylmethionyl-tRNA by promoting its recognition by IF2 and preventing the misappropriation of this tRNA by the elongation apparatus.</text>
</comment>
<dbReference type="SUPFAM" id="SSF50486">
    <property type="entry name" value="FMT C-terminal domain-like"/>
    <property type="match status" value="1"/>
</dbReference>
<dbReference type="NCBIfam" id="TIGR00460">
    <property type="entry name" value="fmt"/>
    <property type="match status" value="1"/>
</dbReference>
<dbReference type="Gene3D" id="3.40.50.12230">
    <property type="match status" value="1"/>
</dbReference>
<evidence type="ECO:0000256" key="4">
    <source>
        <dbReference type="ARBA" id="ARBA00022917"/>
    </source>
</evidence>
<proteinExistence type="inferred from homology"/>
<dbReference type="Pfam" id="PF02911">
    <property type="entry name" value="Formyl_trans_C"/>
    <property type="match status" value="1"/>
</dbReference>
<dbReference type="EMBL" id="JAKMUV010000002">
    <property type="protein sequence ID" value="MCZ9304461.1"/>
    <property type="molecule type" value="Genomic_DNA"/>
</dbReference>
<organism evidence="8 9">
    <name type="scientific">Corynebacterium macclintockiae</name>
    <dbReference type="NCBI Taxonomy" id="2913501"/>
    <lineage>
        <taxon>Bacteria</taxon>
        <taxon>Bacillati</taxon>
        <taxon>Actinomycetota</taxon>
        <taxon>Actinomycetes</taxon>
        <taxon>Mycobacteriales</taxon>
        <taxon>Corynebacteriaceae</taxon>
        <taxon>Corynebacterium</taxon>
    </lineage>
</organism>
<dbReference type="SUPFAM" id="SSF53328">
    <property type="entry name" value="Formyltransferase"/>
    <property type="match status" value="1"/>
</dbReference>
<name>A0A9X3RQW7_9CORY</name>
<dbReference type="InterPro" id="IPR011034">
    <property type="entry name" value="Formyl_transferase-like_C_sf"/>
</dbReference>
<dbReference type="AlphaFoldDB" id="A0A9X3RQW7"/>
<comment type="caution">
    <text evidence="8">The sequence shown here is derived from an EMBL/GenBank/DDBJ whole genome shotgun (WGS) entry which is preliminary data.</text>
</comment>
<dbReference type="GeneID" id="301812452"/>
<dbReference type="RefSeq" id="WP_269954640.1">
    <property type="nucleotide sequence ID" value="NZ_JAKMUV010000002.1"/>
</dbReference>
<evidence type="ECO:0000256" key="5">
    <source>
        <dbReference type="HAMAP-Rule" id="MF_00182"/>
    </source>
</evidence>
<keyword evidence="4 5" id="KW-0648">Protein biosynthesis</keyword>
<sequence length="331" mass="35122">MKVVFAGTPEPAAVALEHLIADERLEVVAVITQPDAKRGRGRTLHPSKVAEVAEKAAIPTYKWPSLKAGTEPGDETRAVLSELAADGVRACAVVAYGNLIPADILDVFAHGWVNLHYSLLPRWRGAAPVQAALAAGDETTGASIFRIEQGLDTGPVAAQLTQPIAVEDTADDLLASLTYSGRELLADTLVAMEAGTVELTPQDEAEATHAPKIHSADAQIDWSQPAEVIQRVARAHTPAPGAWTLLDGQRFKIGMLLPADPNEVTGLGAGEMWASTKKVFVGTGTEALEITRIQPPGKKMMEAAAWARGQQELLAGKPVFSARQETARESN</sequence>
<accession>A0A9X3RQW7</accession>
<dbReference type="InterPro" id="IPR002376">
    <property type="entry name" value="Formyl_transf_N"/>
</dbReference>
<comment type="similarity">
    <text evidence="1 5">Belongs to the Fmt family.</text>
</comment>
<gene>
    <name evidence="5 8" type="primary">fmt</name>
    <name evidence="8" type="ORF">L8U58_02765</name>
</gene>
<evidence type="ECO:0000259" key="7">
    <source>
        <dbReference type="Pfam" id="PF02911"/>
    </source>
</evidence>
<dbReference type="HAMAP" id="MF_00182">
    <property type="entry name" value="Formyl_trans"/>
    <property type="match status" value="1"/>
</dbReference>
<dbReference type="InterPro" id="IPR044135">
    <property type="entry name" value="Met-tRNA-FMT_C"/>
</dbReference>
<comment type="catalytic activity">
    <reaction evidence="5">
        <text>L-methionyl-tRNA(fMet) + (6R)-10-formyltetrahydrofolate = N-formyl-L-methionyl-tRNA(fMet) + (6S)-5,6,7,8-tetrahydrofolate + H(+)</text>
        <dbReference type="Rhea" id="RHEA:24380"/>
        <dbReference type="Rhea" id="RHEA-COMP:9952"/>
        <dbReference type="Rhea" id="RHEA-COMP:9953"/>
        <dbReference type="ChEBI" id="CHEBI:15378"/>
        <dbReference type="ChEBI" id="CHEBI:57453"/>
        <dbReference type="ChEBI" id="CHEBI:78530"/>
        <dbReference type="ChEBI" id="CHEBI:78844"/>
        <dbReference type="ChEBI" id="CHEBI:195366"/>
        <dbReference type="EC" id="2.1.2.9"/>
    </reaction>
</comment>
<dbReference type="CDD" id="cd08646">
    <property type="entry name" value="FMT_core_Met-tRNA-FMT_N"/>
    <property type="match status" value="1"/>
</dbReference>
<dbReference type="PANTHER" id="PTHR11138">
    <property type="entry name" value="METHIONYL-TRNA FORMYLTRANSFERASE"/>
    <property type="match status" value="1"/>
</dbReference>
<feature type="domain" description="Formyl transferase N-terminal" evidence="6">
    <location>
        <begin position="1"/>
        <end position="187"/>
    </location>
</feature>
<dbReference type="InterPro" id="IPR036477">
    <property type="entry name" value="Formyl_transf_N_sf"/>
</dbReference>
<dbReference type="Proteomes" id="UP001146505">
    <property type="component" value="Unassembled WGS sequence"/>
</dbReference>
<reference evidence="8" key="1">
    <citation type="submission" date="2022-02" db="EMBL/GenBank/DDBJ databases">
        <title>Corynebacterium sp. from urogenital microbiome.</title>
        <authorList>
            <person name="Cappelli E.A."/>
            <person name="Ribeiro T.G."/>
            <person name="Peixe L."/>
        </authorList>
    </citation>
    <scope>NUCLEOTIDE SEQUENCE</scope>
    <source>
        <strain evidence="8">C9Ua_112</strain>
    </source>
</reference>
<feature type="binding site" evidence="5">
    <location>
        <begin position="118"/>
        <end position="121"/>
    </location>
    <ligand>
        <name>(6S)-5,6,7,8-tetrahydrofolate</name>
        <dbReference type="ChEBI" id="CHEBI:57453"/>
    </ligand>
</feature>
<dbReference type="InterPro" id="IPR041711">
    <property type="entry name" value="Met-tRNA-FMT_N"/>
</dbReference>
<dbReference type="PANTHER" id="PTHR11138:SF5">
    <property type="entry name" value="METHIONYL-TRNA FORMYLTRANSFERASE, MITOCHONDRIAL"/>
    <property type="match status" value="1"/>
</dbReference>
<evidence type="ECO:0000256" key="1">
    <source>
        <dbReference type="ARBA" id="ARBA00010699"/>
    </source>
</evidence>
<dbReference type="Pfam" id="PF00551">
    <property type="entry name" value="Formyl_trans_N"/>
    <property type="match status" value="1"/>
</dbReference>
<keyword evidence="9" id="KW-1185">Reference proteome</keyword>
<dbReference type="GO" id="GO:0004479">
    <property type="term" value="F:methionyl-tRNA formyltransferase activity"/>
    <property type="evidence" value="ECO:0007669"/>
    <property type="project" value="UniProtKB-UniRule"/>
</dbReference>
<feature type="domain" description="Formyl transferase C-terminal" evidence="7">
    <location>
        <begin position="212"/>
        <end position="310"/>
    </location>
</feature>
<dbReference type="CDD" id="cd08704">
    <property type="entry name" value="Met_tRNA_FMT_C"/>
    <property type="match status" value="1"/>
</dbReference>
<evidence type="ECO:0000256" key="3">
    <source>
        <dbReference type="ARBA" id="ARBA00022679"/>
    </source>
</evidence>
<dbReference type="InterPro" id="IPR005794">
    <property type="entry name" value="Fmt"/>
</dbReference>
<protein>
    <recommendedName>
        <fullName evidence="2 5">Methionyl-tRNA formyltransferase</fullName>
        <ecNumber evidence="2 5">2.1.2.9</ecNumber>
    </recommendedName>
</protein>
<dbReference type="GO" id="GO:0005829">
    <property type="term" value="C:cytosol"/>
    <property type="evidence" value="ECO:0007669"/>
    <property type="project" value="TreeGrafter"/>
</dbReference>
<evidence type="ECO:0000256" key="2">
    <source>
        <dbReference type="ARBA" id="ARBA00012261"/>
    </source>
</evidence>
<evidence type="ECO:0000259" key="6">
    <source>
        <dbReference type="Pfam" id="PF00551"/>
    </source>
</evidence>
<keyword evidence="3 5" id="KW-0808">Transferase</keyword>
<dbReference type="EC" id="2.1.2.9" evidence="2 5"/>